<evidence type="ECO:0000256" key="2">
    <source>
        <dbReference type="ARBA" id="ARBA00022576"/>
    </source>
</evidence>
<dbReference type="Gene3D" id="3.40.640.10">
    <property type="entry name" value="Type I PLP-dependent aspartate aminotransferase-like (Major domain)"/>
    <property type="match status" value="1"/>
</dbReference>
<dbReference type="PROSITE" id="PS00105">
    <property type="entry name" value="AA_TRANSFER_CLASS_1"/>
    <property type="match status" value="1"/>
</dbReference>
<dbReference type="EMBL" id="JBHRZH010000037">
    <property type="protein sequence ID" value="MFC3765394.1"/>
    <property type="molecule type" value="Genomic_DNA"/>
</dbReference>
<dbReference type="Pfam" id="PF00155">
    <property type="entry name" value="Aminotran_1_2"/>
    <property type="match status" value="1"/>
</dbReference>
<evidence type="ECO:0000256" key="4">
    <source>
        <dbReference type="RuleBase" id="RU000481"/>
    </source>
</evidence>
<accession>A0ABV7YKQ9</accession>
<keyword evidence="7" id="KW-1185">Reference proteome</keyword>
<dbReference type="PANTHER" id="PTHR42832">
    <property type="entry name" value="AMINO ACID AMINOTRANSFERASE"/>
    <property type="match status" value="1"/>
</dbReference>
<feature type="domain" description="Aminotransferase class I/classII large" evidence="5">
    <location>
        <begin position="31"/>
        <end position="381"/>
    </location>
</feature>
<dbReference type="EC" id="2.6.1.-" evidence="4"/>
<dbReference type="InterPro" id="IPR004838">
    <property type="entry name" value="NHTrfase_class1_PyrdxlP-BS"/>
</dbReference>
<keyword evidence="2 4" id="KW-0032">Aminotransferase</keyword>
<proteinExistence type="inferred from homology"/>
<comment type="caution">
    <text evidence="6">The sequence shown here is derived from an EMBL/GenBank/DDBJ whole genome shotgun (WGS) entry which is preliminary data.</text>
</comment>
<evidence type="ECO:0000256" key="1">
    <source>
        <dbReference type="ARBA" id="ARBA00001933"/>
    </source>
</evidence>
<dbReference type="InterPro" id="IPR015421">
    <property type="entry name" value="PyrdxlP-dep_Trfase_major"/>
</dbReference>
<keyword evidence="3 4" id="KW-0808">Transferase</keyword>
<dbReference type="InterPro" id="IPR015424">
    <property type="entry name" value="PyrdxlP-dep_Trfase"/>
</dbReference>
<dbReference type="Gene3D" id="3.90.1150.10">
    <property type="entry name" value="Aspartate Aminotransferase, domain 1"/>
    <property type="match status" value="1"/>
</dbReference>
<dbReference type="PANTHER" id="PTHR42832:SF3">
    <property type="entry name" value="L-GLUTAMINE--4-(METHYLSULFANYL)-2-OXOBUTANOATE AMINOTRANSFERASE"/>
    <property type="match status" value="1"/>
</dbReference>
<evidence type="ECO:0000313" key="7">
    <source>
        <dbReference type="Proteomes" id="UP001595699"/>
    </source>
</evidence>
<reference evidence="7" key="1">
    <citation type="journal article" date="2019" name="Int. J. Syst. Evol. Microbiol.">
        <title>The Global Catalogue of Microorganisms (GCM) 10K type strain sequencing project: providing services to taxonomists for standard genome sequencing and annotation.</title>
        <authorList>
            <consortium name="The Broad Institute Genomics Platform"/>
            <consortium name="The Broad Institute Genome Sequencing Center for Infectious Disease"/>
            <person name="Wu L."/>
            <person name="Ma J."/>
        </authorList>
    </citation>
    <scope>NUCLEOTIDE SEQUENCE [LARGE SCALE GENOMIC DNA]</scope>
    <source>
        <strain evidence="7">CGMCC 4.7241</strain>
    </source>
</reference>
<dbReference type="RefSeq" id="WP_205121224.1">
    <property type="nucleotide sequence ID" value="NZ_JAFBCM010000001.1"/>
</dbReference>
<organism evidence="6 7">
    <name type="scientific">Tenggerimyces flavus</name>
    <dbReference type="NCBI Taxonomy" id="1708749"/>
    <lineage>
        <taxon>Bacteria</taxon>
        <taxon>Bacillati</taxon>
        <taxon>Actinomycetota</taxon>
        <taxon>Actinomycetes</taxon>
        <taxon>Propionibacteriales</taxon>
        <taxon>Nocardioidaceae</taxon>
        <taxon>Tenggerimyces</taxon>
    </lineage>
</organism>
<dbReference type="GO" id="GO:0008483">
    <property type="term" value="F:transaminase activity"/>
    <property type="evidence" value="ECO:0007669"/>
    <property type="project" value="UniProtKB-KW"/>
</dbReference>
<protein>
    <recommendedName>
        <fullName evidence="4">Aminotransferase</fullName>
        <ecNumber evidence="4">2.6.1.-</ecNumber>
    </recommendedName>
</protein>
<gene>
    <name evidence="6" type="ORF">ACFOUW_31495</name>
</gene>
<evidence type="ECO:0000313" key="6">
    <source>
        <dbReference type="EMBL" id="MFC3765394.1"/>
    </source>
</evidence>
<dbReference type="SUPFAM" id="SSF53383">
    <property type="entry name" value="PLP-dependent transferases"/>
    <property type="match status" value="1"/>
</dbReference>
<comment type="similarity">
    <text evidence="4">Belongs to the class-I pyridoxal-phosphate-dependent aminotransferase family.</text>
</comment>
<dbReference type="InterPro" id="IPR050881">
    <property type="entry name" value="LL-DAP_aminotransferase"/>
</dbReference>
<evidence type="ECO:0000259" key="5">
    <source>
        <dbReference type="Pfam" id="PF00155"/>
    </source>
</evidence>
<dbReference type="InterPro" id="IPR015422">
    <property type="entry name" value="PyrdxlP-dep_Trfase_small"/>
</dbReference>
<comment type="cofactor">
    <cofactor evidence="1 4">
        <name>pyridoxal 5'-phosphate</name>
        <dbReference type="ChEBI" id="CHEBI:597326"/>
    </cofactor>
</comment>
<dbReference type="InterPro" id="IPR004839">
    <property type="entry name" value="Aminotransferase_I/II_large"/>
</dbReference>
<dbReference type="Proteomes" id="UP001595699">
    <property type="component" value="Unassembled WGS sequence"/>
</dbReference>
<sequence length="398" mass="42725">MKLAARLDDVRPYAHAELERTIAAARTSGRDVISLASGNLDLPAPAFVIEELARAAHSQESHRYPAFTGLPDFRRAVADFYETRFDVHIDADTQVLPLIGSKDGIAHLPWSVIDPGDVALVPEPTYPVYAVATKLAGGRPVAVSLRNESSWFPELDAIPTAMADRAEIFWLNYPANPTGAVADLEQLEHAVAFAARHEILLCYDNVYSEITFDGFVAPSVLRVPGALDVAVEFGSFSKTFNMAGWRVGWLVGNPRVVEALGRLKTNIDSGVFTAVQRAAVRALSSGLPHLPELVRTYQRRRDLVVATFTAAGWSCAAPKGGISVWVKTPADESSTSCASRLLDETGVLVAPGAAYGAGGDGYVRVALAVPDQLLDDACARLRSALPLAAEAMQVSFRS</sequence>
<name>A0ABV7YKQ9_9ACTN</name>
<evidence type="ECO:0000256" key="3">
    <source>
        <dbReference type="ARBA" id="ARBA00022679"/>
    </source>
</evidence>
<dbReference type="CDD" id="cd00609">
    <property type="entry name" value="AAT_like"/>
    <property type="match status" value="1"/>
</dbReference>